<gene>
    <name evidence="3" type="ORF">QYT958_LOCUS48398</name>
    <name evidence="1" type="ORF">UJA718_LOCUS30580</name>
    <name evidence="2" type="ORF">UJA718_LOCUS50396</name>
</gene>
<name>A0A822B1L5_9BILA</name>
<evidence type="ECO:0000313" key="4">
    <source>
        <dbReference type="Proteomes" id="UP000663873"/>
    </source>
</evidence>
<comment type="caution">
    <text evidence="2">The sequence shown here is derived from an EMBL/GenBank/DDBJ whole genome shotgun (WGS) entry which is preliminary data.</text>
</comment>
<feature type="non-terminal residue" evidence="2">
    <location>
        <position position="18"/>
    </location>
</feature>
<accession>A0A822B1L5</accession>
<dbReference type="EMBL" id="CAJOBR010098061">
    <property type="protein sequence ID" value="CAF5149241.1"/>
    <property type="molecule type" value="Genomic_DNA"/>
</dbReference>
<evidence type="ECO:0000313" key="1">
    <source>
        <dbReference type="EMBL" id="CAF4579254.1"/>
    </source>
</evidence>
<keyword evidence="4" id="KW-1185">Reference proteome</keyword>
<dbReference type="AlphaFoldDB" id="A0A822B1L5"/>
<evidence type="ECO:0000313" key="2">
    <source>
        <dbReference type="EMBL" id="CAF5005958.1"/>
    </source>
</evidence>
<dbReference type="Proteomes" id="UP000663873">
    <property type="component" value="Unassembled WGS sequence"/>
</dbReference>
<reference evidence="2" key="1">
    <citation type="submission" date="2021-02" db="EMBL/GenBank/DDBJ databases">
        <authorList>
            <person name="Nowell W R."/>
        </authorList>
    </citation>
    <scope>NUCLEOTIDE SEQUENCE</scope>
</reference>
<protein>
    <submittedName>
        <fullName evidence="2">Uncharacterized protein</fullName>
    </submittedName>
</protein>
<sequence length="18" mass="1886">MLLGADTILMDGTFSTCP</sequence>
<organism evidence="2 4">
    <name type="scientific">Rotaria socialis</name>
    <dbReference type="NCBI Taxonomy" id="392032"/>
    <lineage>
        <taxon>Eukaryota</taxon>
        <taxon>Metazoa</taxon>
        <taxon>Spiralia</taxon>
        <taxon>Gnathifera</taxon>
        <taxon>Rotifera</taxon>
        <taxon>Eurotatoria</taxon>
        <taxon>Bdelloidea</taxon>
        <taxon>Philodinida</taxon>
        <taxon>Philodinidae</taxon>
        <taxon>Rotaria</taxon>
    </lineage>
</organism>
<evidence type="ECO:0000313" key="3">
    <source>
        <dbReference type="EMBL" id="CAF5149241.1"/>
    </source>
</evidence>
<dbReference type="EMBL" id="CAJOBP010112576">
    <property type="protein sequence ID" value="CAF5005958.1"/>
    <property type="molecule type" value="Genomic_DNA"/>
</dbReference>
<dbReference type="Proteomes" id="UP000663848">
    <property type="component" value="Unassembled WGS sequence"/>
</dbReference>
<dbReference type="EMBL" id="CAJOBP010014946">
    <property type="protein sequence ID" value="CAF4579254.1"/>
    <property type="molecule type" value="Genomic_DNA"/>
</dbReference>
<proteinExistence type="predicted"/>